<accession>A0AA36FXK5</accession>
<sequence length="180" mass="20803">MDWSYLAIDQELPVTYKLTHRGLTWDSESKYLLAYGDDYGPYEVAFQDRDQLLQAIDTSITAANMWIAEATRFREKVRASFGRYRTWHDFAALHDVIETTGANMEKACALRDKDGKRIVEEPAVTKHRRQTVVEEWNSTEVHKTMSTRDMIVELTPHGSGRTSVDPILKAYRQIAKKPKH</sequence>
<keyword evidence="2" id="KW-1185">Reference proteome</keyword>
<proteinExistence type="predicted"/>
<comment type="caution">
    <text evidence="1">The sequence shown here is derived from an EMBL/GenBank/DDBJ whole genome shotgun (WGS) entry which is preliminary data.</text>
</comment>
<name>A0AA36FXK5_9BILA</name>
<dbReference type="EMBL" id="CATQJA010002369">
    <property type="protein sequence ID" value="CAJ0570519.1"/>
    <property type="molecule type" value="Genomic_DNA"/>
</dbReference>
<feature type="non-terminal residue" evidence="1">
    <location>
        <position position="1"/>
    </location>
</feature>
<dbReference type="Proteomes" id="UP001177023">
    <property type="component" value="Unassembled WGS sequence"/>
</dbReference>
<evidence type="ECO:0000313" key="2">
    <source>
        <dbReference type="Proteomes" id="UP001177023"/>
    </source>
</evidence>
<organism evidence="1 2">
    <name type="scientific">Mesorhabditis spiculigera</name>
    <dbReference type="NCBI Taxonomy" id="96644"/>
    <lineage>
        <taxon>Eukaryota</taxon>
        <taxon>Metazoa</taxon>
        <taxon>Ecdysozoa</taxon>
        <taxon>Nematoda</taxon>
        <taxon>Chromadorea</taxon>
        <taxon>Rhabditida</taxon>
        <taxon>Rhabditina</taxon>
        <taxon>Rhabditomorpha</taxon>
        <taxon>Rhabditoidea</taxon>
        <taxon>Rhabditidae</taxon>
        <taxon>Mesorhabditinae</taxon>
        <taxon>Mesorhabditis</taxon>
    </lineage>
</organism>
<dbReference type="AlphaFoldDB" id="A0AA36FXK5"/>
<evidence type="ECO:0000313" key="1">
    <source>
        <dbReference type="EMBL" id="CAJ0570519.1"/>
    </source>
</evidence>
<protein>
    <submittedName>
        <fullName evidence="1">Uncharacterized protein</fullName>
    </submittedName>
</protein>
<reference evidence="1" key="1">
    <citation type="submission" date="2023-06" db="EMBL/GenBank/DDBJ databases">
        <authorList>
            <person name="Delattre M."/>
        </authorList>
    </citation>
    <scope>NUCLEOTIDE SEQUENCE</scope>
    <source>
        <strain evidence="1">AF72</strain>
    </source>
</reference>
<gene>
    <name evidence="1" type="ORF">MSPICULIGERA_LOCUS8956</name>
</gene>